<dbReference type="GO" id="GO:0003755">
    <property type="term" value="F:peptidyl-prolyl cis-trans isomerase activity"/>
    <property type="evidence" value="ECO:0007669"/>
    <property type="project" value="UniProtKB-UniRule"/>
</dbReference>
<dbReference type="InterPro" id="IPR046357">
    <property type="entry name" value="PPIase_dom_sf"/>
</dbReference>
<feature type="compositionally biased region" description="Basic and acidic residues" evidence="11">
    <location>
        <begin position="154"/>
        <end position="167"/>
    </location>
</feature>
<gene>
    <name evidence="13" type="ORF">DS2_02393</name>
</gene>
<dbReference type="SUPFAM" id="SSF54534">
    <property type="entry name" value="FKBP-like"/>
    <property type="match status" value="1"/>
</dbReference>
<comment type="caution">
    <text evidence="13">The sequence shown here is derived from an EMBL/GenBank/DDBJ whole genome shotgun (WGS) entry which is preliminary data.</text>
</comment>
<sequence length="174" mass="18804">MKIAENTVVAMHYSVKSAKDGQLIDTSKNGEPLAFLYGRGFLIKGLEQQLADKEAGAAFNCKIEAADAYGEYHDALAQKLPIDVFDHIEEIHEGMHLRADTDQGQQSVIITKIEDDFVTVDGNHPLAGVALEFDVEVIEVRAATDEELEHGHVHKADSCCSGDKSDSDGGSCCG</sequence>
<evidence type="ECO:0000256" key="6">
    <source>
        <dbReference type="ARBA" id="ARBA00023186"/>
    </source>
</evidence>
<dbReference type="GO" id="GO:0005737">
    <property type="term" value="C:cytoplasm"/>
    <property type="evidence" value="ECO:0007669"/>
    <property type="project" value="UniProtKB-SubCell"/>
</dbReference>
<evidence type="ECO:0000256" key="7">
    <source>
        <dbReference type="ARBA" id="ARBA00023235"/>
    </source>
</evidence>
<evidence type="ECO:0000256" key="3">
    <source>
        <dbReference type="ARBA" id="ARBA00006577"/>
    </source>
</evidence>
<dbReference type="EMBL" id="ARZY01000002">
    <property type="protein sequence ID" value="EWH11996.1"/>
    <property type="molecule type" value="Genomic_DNA"/>
</dbReference>
<protein>
    <recommendedName>
        <fullName evidence="10">Peptidyl-prolyl cis-trans isomerase</fullName>
        <ecNumber evidence="10">5.2.1.8</ecNumber>
    </recommendedName>
</protein>
<dbReference type="PANTHER" id="PTHR47861">
    <property type="entry name" value="FKBP-TYPE PEPTIDYL-PROLYL CIS-TRANS ISOMERASE SLYD"/>
    <property type="match status" value="1"/>
</dbReference>
<evidence type="ECO:0000256" key="11">
    <source>
        <dbReference type="SAM" id="MobiDB-lite"/>
    </source>
</evidence>
<comment type="catalytic activity">
    <reaction evidence="1 9 10">
        <text>[protein]-peptidylproline (omega=180) = [protein]-peptidylproline (omega=0)</text>
        <dbReference type="Rhea" id="RHEA:16237"/>
        <dbReference type="Rhea" id="RHEA-COMP:10747"/>
        <dbReference type="Rhea" id="RHEA-COMP:10748"/>
        <dbReference type="ChEBI" id="CHEBI:83833"/>
        <dbReference type="ChEBI" id="CHEBI:83834"/>
        <dbReference type="EC" id="5.2.1.8"/>
    </reaction>
</comment>
<evidence type="ECO:0000259" key="12">
    <source>
        <dbReference type="PROSITE" id="PS50059"/>
    </source>
</evidence>
<evidence type="ECO:0000256" key="9">
    <source>
        <dbReference type="PROSITE-ProRule" id="PRU00277"/>
    </source>
</evidence>
<dbReference type="Pfam" id="PF00254">
    <property type="entry name" value="FKBP_C"/>
    <property type="match status" value="1"/>
</dbReference>
<evidence type="ECO:0000256" key="8">
    <source>
        <dbReference type="ARBA" id="ARBA00037071"/>
    </source>
</evidence>
<dbReference type="OrthoDB" id="9808891at2"/>
<evidence type="ECO:0000256" key="4">
    <source>
        <dbReference type="ARBA" id="ARBA00022490"/>
    </source>
</evidence>
<comment type="subcellular location">
    <subcellularLocation>
        <location evidence="2">Cytoplasm</location>
    </subcellularLocation>
</comment>
<dbReference type="PROSITE" id="PS50059">
    <property type="entry name" value="FKBP_PPIASE"/>
    <property type="match status" value="1"/>
</dbReference>
<dbReference type="STRING" id="1328313.DS2_02393"/>
<dbReference type="RefSeq" id="WP_035013012.1">
    <property type="nucleotide sequence ID" value="NZ_ARZY01000002.1"/>
</dbReference>
<evidence type="ECO:0000256" key="1">
    <source>
        <dbReference type="ARBA" id="ARBA00000971"/>
    </source>
</evidence>
<organism evidence="13 14">
    <name type="scientific">Catenovulum agarivorans DS-2</name>
    <dbReference type="NCBI Taxonomy" id="1328313"/>
    <lineage>
        <taxon>Bacteria</taxon>
        <taxon>Pseudomonadati</taxon>
        <taxon>Pseudomonadota</taxon>
        <taxon>Gammaproteobacteria</taxon>
        <taxon>Alteromonadales</taxon>
        <taxon>Alteromonadaceae</taxon>
        <taxon>Catenovulum</taxon>
    </lineage>
</organism>
<keyword evidence="14" id="KW-1185">Reference proteome</keyword>
<keyword evidence="5 9" id="KW-0697">Rotamase</keyword>
<dbReference type="eggNOG" id="COG1047">
    <property type="taxonomic scope" value="Bacteria"/>
</dbReference>
<reference evidence="13 14" key="1">
    <citation type="journal article" date="2014" name="Genome Announc.">
        <title>Draft Genome Sequence of the Agar-Degrading Bacterium Catenovulum sp. Strain DS-2, Isolated from Intestines of Haliotis diversicolor.</title>
        <authorList>
            <person name="Shan D."/>
            <person name="Li X."/>
            <person name="Gu Z."/>
            <person name="Wei G."/>
            <person name="Gao Z."/>
            <person name="Shao Z."/>
        </authorList>
    </citation>
    <scope>NUCLEOTIDE SEQUENCE [LARGE SCALE GENOMIC DNA]</scope>
    <source>
        <strain evidence="13 14">DS-2</strain>
    </source>
</reference>
<accession>W7QJD6</accession>
<keyword evidence="7 9" id="KW-0413">Isomerase</keyword>
<dbReference type="Gene3D" id="3.10.50.40">
    <property type="match status" value="1"/>
</dbReference>
<evidence type="ECO:0000256" key="10">
    <source>
        <dbReference type="RuleBase" id="RU003915"/>
    </source>
</evidence>
<evidence type="ECO:0000313" key="14">
    <source>
        <dbReference type="Proteomes" id="UP000019276"/>
    </source>
</evidence>
<evidence type="ECO:0000313" key="13">
    <source>
        <dbReference type="EMBL" id="EWH11996.1"/>
    </source>
</evidence>
<feature type="domain" description="PPIase FKBP-type" evidence="12">
    <location>
        <begin position="6"/>
        <end position="81"/>
    </location>
</feature>
<dbReference type="AlphaFoldDB" id="W7QJD6"/>
<keyword evidence="6" id="KW-0143">Chaperone</keyword>
<comment type="similarity">
    <text evidence="3 10">Belongs to the FKBP-type PPIase family.</text>
</comment>
<dbReference type="InterPro" id="IPR001179">
    <property type="entry name" value="PPIase_FKBP_dom"/>
</dbReference>
<dbReference type="Proteomes" id="UP000019276">
    <property type="component" value="Unassembled WGS sequence"/>
</dbReference>
<name>W7QJD6_9ALTE</name>
<dbReference type="GO" id="GO:0042026">
    <property type="term" value="P:protein refolding"/>
    <property type="evidence" value="ECO:0007669"/>
    <property type="project" value="UniProtKB-ARBA"/>
</dbReference>
<feature type="region of interest" description="Disordered" evidence="11">
    <location>
        <begin position="154"/>
        <end position="174"/>
    </location>
</feature>
<comment type="function">
    <text evidence="8">Also involved in hydrogenase metallocenter assembly, probably by participating in the nickel insertion step. This function in hydrogenase biosynthesis requires chaperone activity and the presence of the metal-binding domain, but not PPIase activity.</text>
</comment>
<keyword evidence="4" id="KW-0963">Cytoplasm</keyword>
<proteinExistence type="inferred from homology"/>
<dbReference type="PANTHER" id="PTHR47861:SF3">
    <property type="entry name" value="FKBP-TYPE PEPTIDYL-PROLYL CIS-TRANS ISOMERASE SLYD"/>
    <property type="match status" value="1"/>
</dbReference>
<evidence type="ECO:0000256" key="5">
    <source>
        <dbReference type="ARBA" id="ARBA00023110"/>
    </source>
</evidence>
<evidence type="ECO:0000256" key="2">
    <source>
        <dbReference type="ARBA" id="ARBA00004496"/>
    </source>
</evidence>
<dbReference type="EC" id="5.2.1.8" evidence="10"/>
<dbReference type="PATRIC" id="fig|1328313.3.peg.500"/>